<dbReference type="AlphaFoldDB" id="A0A834MCM9"/>
<gene>
    <name evidence="1" type="ORF">GWI33_014151</name>
</gene>
<comment type="caution">
    <text evidence="1">The sequence shown here is derived from an EMBL/GenBank/DDBJ whole genome shotgun (WGS) entry which is preliminary data.</text>
</comment>
<evidence type="ECO:0000313" key="2">
    <source>
        <dbReference type="Proteomes" id="UP000625711"/>
    </source>
</evidence>
<dbReference type="Proteomes" id="UP000625711">
    <property type="component" value="Unassembled WGS sequence"/>
</dbReference>
<name>A0A834MCM9_RHYFE</name>
<protein>
    <submittedName>
        <fullName evidence="1">Uncharacterized protein</fullName>
    </submittedName>
</protein>
<accession>A0A834MCM9</accession>
<dbReference type="EMBL" id="JAACXV010013560">
    <property type="protein sequence ID" value="KAF7273119.1"/>
    <property type="molecule type" value="Genomic_DNA"/>
</dbReference>
<proteinExistence type="predicted"/>
<sequence>MFLDRSLHSIPEDFSSFALNSADSIPQADGNRGETTPEDEHNVEMQEFCRFQNINYITYPSSNWEHSSSEEIMSLDEYFDDINSVLGIEPTMVITLFRMKSFAFRELIWKELHQRKFRYCLGDIQVNISVTSSTDSSDYSTDSDTHENVNELPQPLLWVQNVTTEKPFTVELSI</sequence>
<evidence type="ECO:0000313" key="1">
    <source>
        <dbReference type="EMBL" id="KAF7273119.1"/>
    </source>
</evidence>
<keyword evidence="2" id="KW-1185">Reference proteome</keyword>
<organism evidence="1 2">
    <name type="scientific">Rhynchophorus ferrugineus</name>
    <name type="common">Red palm weevil</name>
    <name type="synonym">Curculio ferrugineus</name>
    <dbReference type="NCBI Taxonomy" id="354439"/>
    <lineage>
        <taxon>Eukaryota</taxon>
        <taxon>Metazoa</taxon>
        <taxon>Ecdysozoa</taxon>
        <taxon>Arthropoda</taxon>
        <taxon>Hexapoda</taxon>
        <taxon>Insecta</taxon>
        <taxon>Pterygota</taxon>
        <taxon>Neoptera</taxon>
        <taxon>Endopterygota</taxon>
        <taxon>Coleoptera</taxon>
        <taxon>Polyphaga</taxon>
        <taxon>Cucujiformia</taxon>
        <taxon>Curculionidae</taxon>
        <taxon>Dryophthorinae</taxon>
        <taxon>Rhynchophorus</taxon>
    </lineage>
</organism>
<reference evidence="1" key="1">
    <citation type="submission" date="2020-08" db="EMBL/GenBank/DDBJ databases">
        <title>Genome sequencing and assembly of the red palm weevil Rhynchophorus ferrugineus.</title>
        <authorList>
            <person name="Dias G.B."/>
            <person name="Bergman C.M."/>
            <person name="Manee M."/>
        </authorList>
    </citation>
    <scope>NUCLEOTIDE SEQUENCE</scope>
    <source>
        <strain evidence="1">AA-2017</strain>
        <tissue evidence="1">Whole larva</tissue>
    </source>
</reference>